<protein>
    <submittedName>
        <fullName evidence="1">Uncharacterized protein</fullName>
    </submittedName>
</protein>
<evidence type="ECO:0000313" key="1">
    <source>
        <dbReference type="EMBL" id="CAH0054804.1"/>
    </source>
</evidence>
<keyword evidence="2" id="KW-1185">Reference proteome</keyword>
<proteinExistence type="predicted"/>
<name>A0A9P0EN76_9HYPO</name>
<dbReference type="EMBL" id="CABFOC020000052">
    <property type="protein sequence ID" value="CAH0054804.1"/>
    <property type="molecule type" value="Genomic_DNA"/>
</dbReference>
<sequence length="109" mass="12368">MAANFTEADIDQFIKDLGATLNDPTAIARYKICSDLGYELFPLNDDILKLGEQVGKVNREYRTSKNSAKPTQDEYNAWIKAAQLEGLDVSQLEFEKCGKVDFLYRKLQV</sequence>
<dbReference type="AlphaFoldDB" id="A0A9P0EN76"/>
<reference evidence="1" key="1">
    <citation type="submission" date="2021-10" db="EMBL/GenBank/DDBJ databases">
        <authorList>
            <person name="Piombo E."/>
        </authorList>
    </citation>
    <scope>NUCLEOTIDE SEQUENCE</scope>
</reference>
<gene>
    <name evidence="1" type="ORF">CSOL1703_00016362</name>
</gene>
<accession>A0A9P0EN76</accession>
<organism evidence="1 2">
    <name type="scientific">Clonostachys solani</name>
    <dbReference type="NCBI Taxonomy" id="160281"/>
    <lineage>
        <taxon>Eukaryota</taxon>
        <taxon>Fungi</taxon>
        <taxon>Dikarya</taxon>
        <taxon>Ascomycota</taxon>
        <taxon>Pezizomycotina</taxon>
        <taxon>Sordariomycetes</taxon>
        <taxon>Hypocreomycetidae</taxon>
        <taxon>Hypocreales</taxon>
        <taxon>Bionectriaceae</taxon>
        <taxon>Clonostachys</taxon>
    </lineage>
</organism>
<evidence type="ECO:0000313" key="2">
    <source>
        <dbReference type="Proteomes" id="UP000775872"/>
    </source>
</evidence>
<dbReference type="OrthoDB" id="10341690at2759"/>
<comment type="caution">
    <text evidence="1">The sequence shown here is derived from an EMBL/GenBank/DDBJ whole genome shotgun (WGS) entry which is preliminary data.</text>
</comment>
<dbReference type="Proteomes" id="UP000775872">
    <property type="component" value="Unassembled WGS sequence"/>
</dbReference>